<comment type="caution">
    <text evidence="3">The sequence shown here is derived from an EMBL/GenBank/DDBJ whole genome shotgun (WGS) entry which is preliminary data.</text>
</comment>
<organism evidence="3 4">
    <name type="scientific">Ziziphus jujuba var. spinosa</name>
    <dbReference type="NCBI Taxonomy" id="714518"/>
    <lineage>
        <taxon>Eukaryota</taxon>
        <taxon>Viridiplantae</taxon>
        <taxon>Streptophyta</taxon>
        <taxon>Embryophyta</taxon>
        <taxon>Tracheophyta</taxon>
        <taxon>Spermatophyta</taxon>
        <taxon>Magnoliopsida</taxon>
        <taxon>eudicotyledons</taxon>
        <taxon>Gunneridae</taxon>
        <taxon>Pentapetalae</taxon>
        <taxon>rosids</taxon>
        <taxon>fabids</taxon>
        <taxon>Rosales</taxon>
        <taxon>Rhamnaceae</taxon>
        <taxon>Paliureae</taxon>
        <taxon>Ziziphus</taxon>
    </lineage>
</organism>
<reference evidence="3" key="1">
    <citation type="journal article" date="2021" name="Front. Plant Sci.">
        <title>Chromosome-Scale Genome Assembly for Chinese Sour Jujube and Insights Into Its Genome Evolution and Domestication Signature.</title>
        <authorList>
            <person name="Shen L.-Y."/>
            <person name="Luo H."/>
            <person name="Wang X.-L."/>
            <person name="Wang X.-M."/>
            <person name="Qiu X.-J."/>
            <person name="Liu H."/>
            <person name="Zhou S.-S."/>
            <person name="Jia K.-H."/>
            <person name="Nie S."/>
            <person name="Bao Y.-T."/>
            <person name="Zhang R.-G."/>
            <person name="Yun Q.-Z."/>
            <person name="Chai Y.-H."/>
            <person name="Lu J.-Y."/>
            <person name="Li Y."/>
            <person name="Zhao S.-W."/>
            <person name="Mao J.-F."/>
            <person name="Jia S.-G."/>
            <person name="Mao Y.-M."/>
        </authorList>
    </citation>
    <scope>NUCLEOTIDE SEQUENCE</scope>
    <source>
        <strain evidence="3">AT0</strain>
        <tissue evidence="3">Leaf</tissue>
    </source>
</reference>
<dbReference type="PANTHER" id="PTHR33565">
    <property type="entry name" value="DORMANCY-ASSOCIATED PROTEIN 1"/>
    <property type="match status" value="1"/>
</dbReference>
<comment type="similarity">
    <text evidence="1">Belongs to the DRM1/ARP family.</text>
</comment>
<evidence type="ECO:0000256" key="1">
    <source>
        <dbReference type="ARBA" id="ARBA00010502"/>
    </source>
</evidence>
<evidence type="ECO:0000313" key="4">
    <source>
        <dbReference type="Proteomes" id="UP000813462"/>
    </source>
</evidence>
<dbReference type="Proteomes" id="UP000813462">
    <property type="component" value="Unassembled WGS sequence"/>
</dbReference>
<evidence type="ECO:0000313" key="3">
    <source>
        <dbReference type="EMBL" id="KAH7543019.1"/>
    </source>
</evidence>
<feature type="compositionally biased region" description="Basic and acidic residues" evidence="2">
    <location>
        <begin position="126"/>
        <end position="139"/>
    </location>
</feature>
<sequence length="152" mass="16467">MGLLDQLWDDTVAGPRPENGLGKLRKHSTFSFRSGSGKGTDGGSVRSYCEDSPEEAATRVTRSIMIVRPPGYQNASPPVSPAGSTTPVSPFSELSAEGIIVISNTVSVSWLDVDKRVDNARESFRFRRRSTSDAYEKATEVGPRSPTSPYDI</sequence>
<feature type="region of interest" description="Disordered" evidence="2">
    <location>
        <begin position="126"/>
        <end position="152"/>
    </location>
</feature>
<name>A0A978VW24_ZIZJJ</name>
<gene>
    <name evidence="3" type="ORF">FEM48_Zijuj02G0138100</name>
</gene>
<proteinExistence type="inferred from homology"/>
<dbReference type="PANTHER" id="PTHR33565:SF1">
    <property type="entry name" value="DORMANCY-ASSOCIATED PROTEIN HOMOLOG 3"/>
    <property type="match status" value="1"/>
</dbReference>
<feature type="compositionally biased region" description="Polar residues" evidence="2">
    <location>
        <begin position="73"/>
        <end position="89"/>
    </location>
</feature>
<evidence type="ECO:0000256" key="2">
    <source>
        <dbReference type="SAM" id="MobiDB-lite"/>
    </source>
</evidence>
<feature type="region of interest" description="Disordered" evidence="2">
    <location>
        <begin position="1"/>
        <end position="56"/>
    </location>
</feature>
<dbReference type="AlphaFoldDB" id="A0A978VW24"/>
<dbReference type="Pfam" id="PF05564">
    <property type="entry name" value="Auxin_repressed"/>
    <property type="match status" value="1"/>
</dbReference>
<dbReference type="InterPro" id="IPR008406">
    <property type="entry name" value="DRM/ARP"/>
</dbReference>
<evidence type="ECO:0008006" key="5">
    <source>
        <dbReference type="Google" id="ProtNLM"/>
    </source>
</evidence>
<dbReference type="EMBL" id="JAEACU010000002">
    <property type="protein sequence ID" value="KAH7543019.1"/>
    <property type="molecule type" value="Genomic_DNA"/>
</dbReference>
<feature type="region of interest" description="Disordered" evidence="2">
    <location>
        <begin position="69"/>
        <end position="89"/>
    </location>
</feature>
<accession>A0A978VW24</accession>
<protein>
    <recommendedName>
        <fullName evidence="5">Dormancy-associated protein homolog 3</fullName>
    </recommendedName>
</protein>